<dbReference type="EMBL" id="BAHE01000056">
    <property type="protein sequence ID" value="GAC02537.1"/>
    <property type="molecule type" value="Genomic_DNA"/>
</dbReference>
<reference evidence="2 3" key="1">
    <citation type="submission" date="2012-08" db="EMBL/GenBank/DDBJ databases">
        <title>Whole genome shotgun sequence of Gordonia namibiensis NBRC 108229.</title>
        <authorList>
            <person name="Isaki-Nakamura S."/>
            <person name="Hosoyama A."/>
            <person name="Tsuchikane K."/>
            <person name="Katsumata H."/>
            <person name="Baba S."/>
            <person name="Yamazaki S."/>
            <person name="Fujita N."/>
        </authorList>
    </citation>
    <scope>NUCLEOTIDE SEQUENCE [LARGE SCALE GENOMIC DNA]</scope>
    <source>
        <strain evidence="2 3">NBRC 108229</strain>
    </source>
</reference>
<dbReference type="Proteomes" id="UP000035058">
    <property type="component" value="Unassembled WGS sequence"/>
</dbReference>
<evidence type="ECO:0000313" key="3">
    <source>
        <dbReference type="Proteomes" id="UP000035058"/>
    </source>
</evidence>
<gene>
    <name evidence="2" type="ORF">GONAM_56_00090</name>
</gene>
<organism evidence="2 3">
    <name type="scientific">Gordonia namibiensis NBRC 108229</name>
    <dbReference type="NCBI Taxonomy" id="1208314"/>
    <lineage>
        <taxon>Bacteria</taxon>
        <taxon>Bacillati</taxon>
        <taxon>Actinomycetota</taxon>
        <taxon>Actinomycetes</taxon>
        <taxon>Mycobacteriales</taxon>
        <taxon>Gordoniaceae</taxon>
        <taxon>Gordonia</taxon>
    </lineage>
</organism>
<feature type="region of interest" description="Disordered" evidence="1">
    <location>
        <begin position="1"/>
        <end position="41"/>
    </location>
</feature>
<evidence type="ECO:0000256" key="1">
    <source>
        <dbReference type="SAM" id="MobiDB-lite"/>
    </source>
</evidence>
<accession>K6X8Y1</accession>
<comment type="caution">
    <text evidence="2">The sequence shown here is derived from an EMBL/GenBank/DDBJ whole genome shotgun (WGS) entry which is preliminary data.</text>
</comment>
<dbReference type="AlphaFoldDB" id="K6X8Y1"/>
<evidence type="ECO:0000313" key="2">
    <source>
        <dbReference type="EMBL" id="GAC02537.1"/>
    </source>
</evidence>
<sequence>MSHEPFVARRYRSSHLREQKARRYRSSHLREQKGRRYRSSHLRERGGVAIATPSGQLTRIVSPNGTFRDI</sequence>
<proteinExistence type="predicted"/>
<keyword evidence="3" id="KW-1185">Reference proteome</keyword>
<protein>
    <submittedName>
        <fullName evidence="2">Uncharacterized protein</fullName>
    </submittedName>
</protein>
<name>K6X8Y1_9ACTN</name>